<feature type="transmembrane region" description="Helical" evidence="2">
    <location>
        <begin position="6"/>
        <end position="26"/>
    </location>
</feature>
<evidence type="ECO:0008006" key="4">
    <source>
        <dbReference type="Google" id="ProtNLM"/>
    </source>
</evidence>
<sequence>MNVPPAIIIVVAVLLSFVGSGALVLMNKDALFKEKPEIKAEFTSVEFDADDTSYSPQETHSMNQLSKELSALREELLERQRQQDARESAIALDFQELGKQKKELEDLRSNLMSEMKSFRDQQNTELDGEGLKIAKDAAKRWIEMGPEVATKELQQWNLNGKFEEALTIFELMKAEDKAPMVAFMHNSDDDDLI</sequence>
<reference evidence="3" key="1">
    <citation type="submission" date="2018-05" db="EMBL/GenBank/DDBJ databases">
        <authorList>
            <person name="Lanie J.A."/>
            <person name="Ng W.-L."/>
            <person name="Kazmierczak K.M."/>
            <person name="Andrzejewski T.M."/>
            <person name="Davidsen T.M."/>
            <person name="Wayne K.J."/>
            <person name="Tettelin H."/>
            <person name="Glass J.I."/>
            <person name="Rusch D."/>
            <person name="Podicherti R."/>
            <person name="Tsui H.-C.T."/>
            <person name="Winkler M.E."/>
        </authorList>
    </citation>
    <scope>NUCLEOTIDE SEQUENCE</scope>
</reference>
<protein>
    <recommendedName>
        <fullName evidence="4">Flagellar protein FlbB</fullName>
    </recommendedName>
</protein>
<proteinExistence type="predicted"/>
<evidence type="ECO:0000256" key="1">
    <source>
        <dbReference type="SAM" id="Coils"/>
    </source>
</evidence>
<dbReference type="AlphaFoldDB" id="A0A382JTX6"/>
<keyword evidence="2" id="KW-0472">Membrane</keyword>
<evidence type="ECO:0000256" key="2">
    <source>
        <dbReference type="SAM" id="Phobius"/>
    </source>
</evidence>
<organism evidence="3">
    <name type="scientific">marine metagenome</name>
    <dbReference type="NCBI Taxonomy" id="408172"/>
    <lineage>
        <taxon>unclassified sequences</taxon>
        <taxon>metagenomes</taxon>
        <taxon>ecological metagenomes</taxon>
    </lineage>
</organism>
<feature type="coiled-coil region" evidence="1">
    <location>
        <begin position="62"/>
        <end position="121"/>
    </location>
</feature>
<accession>A0A382JTX6</accession>
<name>A0A382JTX6_9ZZZZ</name>
<feature type="non-terminal residue" evidence="3">
    <location>
        <position position="193"/>
    </location>
</feature>
<keyword evidence="2" id="KW-1133">Transmembrane helix</keyword>
<keyword evidence="2" id="KW-0812">Transmembrane</keyword>
<dbReference type="EMBL" id="UINC01076234">
    <property type="protein sequence ID" value="SVC15209.1"/>
    <property type="molecule type" value="Genomic_DNA"/>
</dbReference>
<gene>
    <name evidence="3" type="ORF">METZ01_LOCUS268063</name>
</gene>
<evidence type="ECO:0000313" key="3">
    <source>
        <dbReference type="EMBL" id="SVC15209.1"/>
    </source>
</evidence>
<keyword evidence="1" id="KW-0175">Coiled coil</keyword>